<reference evidence="1 3" key="1">
    <citation type="submission" date="2023-11" db="EMBL/GenBank/DDBJ databases">
        <title>Halocaridina rubra genome assembly.</title>
        <authorList>
            <person name="Smith C."/>
        </authorList>
    </citation>
    <scope>NUCLEOTIDE SEQUENCE [LARGE SCALE GENOMIC DNA]</scope>
    <source>
        <strain evidence="1">EP-1</strain>
        <tissue evidence="1">Whole</tissue>
    </source>
</reference>
<evidence type="ECO:0000313" key="1">
    <source>
        <dbReference type="EMBL" id="KAK7074409.1"/>
    </source>
</evidence>
<dbReference type="EMBL" id="JAXCGZ010011611">
    <property type="protein sequence ID" value="KAK7074409.1"/>
    <property type="molecule type" value="Genomic_DNA"/>
</dbReference>
<dbReference type="AlphaFoldDB" id="A0AAN9A507"/>
<organism evidence="1 3">
    <name type="scientific">Halocaridina rubra</name>
    <name type="common">Hawaiian red shrimp</name>
    <dbReference type="NCBI Taxonomy" id="373956"/>
    <lineage>
        <taxon>Eukaryota</taxon>
        <taxon>Metazoa</taxon>
        <taxon>Ecdysozoa</taxon>
        <taxon>Arthropoda</taxon>
        <taxon>Crustacea</taxon>
        <taxon>Multicrustacea</taxon>
        <taxon>Malacostraca</taxon>
        <taxon>Eumalacostraca</taxon>
        <taxon>Eucarida</taxon>
        <taxon>Decapoda</taxon>
        <taxon>Pleocyemata</taxon>
        <taxon>Caridea</taxon>
        <taxon>Atyoidea</taxon>
        <taxon>Atyidae</taxon>
        <taxon>Halocaridina</taxon>
    </lineage>
</organism>
<sequence length="55" mass="6699">EVTWAKLYTYGRCGLSRLLALTNSVLTPEYMWCSLPYSWPFLYVRCFILYNYFER</sequence>
<evidence type="ECO:0000313" key="2">
    <source>
        <dbReference type="EMBL" id="KAK7074410.1"/>
    </source>
</evidence>
<gene>
    <name evidence="1" type="ORF">SK128_027697</name>
    <name evidence="2" type="ORF">SK128_027698</name>
</gene>
<dbReference type="EMBL" id="JAXCGZ010011611">
    <property type="protein sequence ID" value="KAK7074410.1"/>
    <property type="molecule type" value="Genomic_DNA"/>
</dbReference>
<accession>A0AAN9A507</accession>
<evidence type="ECO:0000313" key="3">
    <source>
        <dbReference type="Proteomes" id="UP001381693"/>
    </source>
</evidence>
<keyword evidence="3" id="KW-1185">Reference proteome</keyword>
<name>A0AAN9A507_HALRR</name>
<protein>
    <submittedName>
        <fullName evidence="1">Uncharacterized protein</fullName>
    </submittedName>
</protein>
<comment type="caution">
    <text evidence="1">The sequence shown here is derived from an EMBL/GenBank/DDBJ whole genome shotgun (WGS) entry which is preliminary data.</text>
</comment>
<dbReference type="Proteomes" id="UP001381693">
    <property type="component" value="Unassembled WGS sequence"/>
</dbReference>
<feature type="non-terminal residue" evidence="1">
    <location>
        <position position="1"/>
    </location>
</feature>
<feature type="non-terminal residue" evidence="1">
    <location>
        <position position="55"/>
    </location>
</feature>
<proteinExistence type="predicted"/>